<reference evidence="2" key="1">
    <citation type="submission" date="2018-05" db="EMBL/GenBank/DDBJ databases">
        <authorList>
            <person name="Lanie J.A."/>
            <person name="Ng W.-L."/>
            <person name="Kazmierczak K.M."/>
            <person name="Andrzejewski T.M."/>
            <person name="Davidsen T.M."/>
            <person name="Wayne K.J."/>
            <person name="Tettelin H."/>
            <person name="Glass J.I."/>
            <person name="Rusch D."/>
            <person name="Podicherti R."/>
            <person name="Tsui H.-C.T."/>
            <person name="Winkler M.E."/>
        </authorList>
    </citation>
    <scope>NUCLEOTIDE SEQUENCE</scope>
</reference>
<dbReference type="AlphaFoldDB" id="A0A383DMW2"/>
<feature type="compositionally biased region" description="Basic and acidic residues" evidence="1">
    <location>
        <begin position="43"/>
        <end position="65"/>
    </location>
</feature>
<protein>
    <submittedName>
        <fullName evidence="2">Uncharacterized protein</fullName>
    </submittedName>
</protein>
<accession>A0A383DMW2</accession>
<name>A0A383DMW2_9ZZZZ</name>
<dbReference type="EMBL" id="UINC01218525">
    <property type="protein sequence ID" value="SVE45585.1"/>
    <property type="molecule type" value="Genomic_DNA"/>
</dbReference>
<evidence type="ECO:0000313" key="2">
    <source>
        <dbReference type="EMBL" id="SVE45585.1"/>
    </source>
</evidence>
<feature type="compositionally biased region" description="Basic and acidic residues" evidence="1">
    <location>
        <begin position="13"/>
        <end position="35"/>
    </location>
</feature>
<feature type="non-terminal residue" evidence="2">
    <location>
        <position position="65"/>
    </location>
</feature>
<sequence>HRGLLGRRRHRRLADGRRVDQPWTGRHDLPPDGHAPRHRHDRRTPADAVRLDVRRRLRPGDHPIL</sequence>
<proteinExistence type="predicted"/>
<organism evidence="2">
    <name type="scientific">marine metagenome</name>
    <dbReference type="NCBI Taxonomy" id="408172"/>
    <lineage>
        <taxon>unclassified sequences</taxon>
        <taxon>metagenomes</taxon>
        <taxon>ecological metagenomes</taxon>
    </lineage>
</organism>
<feature type="compositionally biased region" description="Basic residues" evidence="1">
    <location>
        <begin position="1"/>
        <end position="12"/>
    </location>
</feature>
<feature type="region of interest" description="Disordered" evidence="1">
    <location>
        <begin position="1"/>
        <end position="65"/>
    </location>
</feature>
<feature type="non-terminal residue" evidence="2">
    <location>
        <position position="1"/>
    </location>
</feature>
<evidence type="ECO:0000256" key="1">
    <source>
        <dbReference type="SAM" id="MobiDB-lite"/>
    </source>
</evidence>
<gene>
    <name evidence="2" type="ORF">METZ01_LOCUS498439</name>
</gene>